<organism evidence="4 5">
    <name type="scientific">Vanrija albida</name>
    <dbReference type="NCBI Taxonomy" id="181172"/>
    <lineage>
        <taxon>Eukaryota</taxon>
        <taxon>Fungi</taxon>
        <taxon>Dikarya</taxon>
        <taxon>Basidiomycota</taxon>
        <taxon>Agaricomycotina</taxon>
        <taxon>Tremellomycetes</taxon>
        <taxon>Trichosporonales</taxon>
        <taxon>Trichosporonaceae</taxon>
        <taxon>Vanrija</taxon>
    </lineage>
</organism>
<feature type="domain" description="Peptidase A1" evidence="3">
    <location>
        <begin position="54"/>
        <end position="421"/>
    </location>
</feature>
<dbReference type="InterPro" id="IPR033121">
    <property type="entry name" value="PEPTIDASE_A1"/>
</dbReference>
<dbReference type="RefSeq" id="XP_069209395.1">
    <property type="nucleotide sequence ID" value="XM_069351977.1"/>
</dbReference>
<gene>
    <name evidence="4" type="ORF">Q8F55_003434</name>
</gene>
<dbReference type="PANTHER" id="PTHR47966">
    <property type="entry name" value="BETA-SITE APP-CLEAVING ENZYME, ISOFORM A-RELATED"/>
    <property type="match status" value="1"/>
</dbReference>
<dbReference type="Gene3D" id="2.40.70.10">
    <property type="entry name" value="Acid Proteases"/>
    <property type="match status" value="2"/>
</dbReference>
<dbReference type="Pfam" id="PF00026">
    <property type="entry name" value="Asp"/>
    <property type="match status" value="1"/>
</dbReference>
<evidence type="ECO:0000259" key="3">
    <source>
        <dbReference type="PROSITE" id="PS51767"/>
    </source>
</evidence>
<keyword evidence="2" id="KW-0732">Signal</keyword>
<proteinExistence type="inferred from homology"/>
<dbReference type="EMBL" id="JBBXJM010000003">
    <property type="protein sequence ID" value="KAL1409451.1"/>
    <property type="molecule type" value="Genomic_DNA"/>
</dbReference>
<dbReference type="PROSITE" id="PS51767">
    <property type="entry name" value="PEPTIDASE_A1"/>
    <property type="match status" value="1"/>
</dbReference>
<sequence length="484" mass="50768">MKAVAALLAALGSALAEPVSIPLQGHPATHHLAKRAAPEWNEAPVAAWGADVAYSIPVVFGTPPQMLDLFLNSALINTYVLENTCTTCDGYRTFQVNKSATWLAADFNPIAGSGDVGTDRVGIWLSNQSMAYTVGLVNTTVRANLPRGFVLPPNTTISGNLGLGPTPANASRQNPFLYNLAQNWTEQVYGIQLHRTRPTTNETAFTSRQVPGGMLTLAGVDHKALASEITYLPIADVSHSFAVWAVPLDGINIAGHPVRAVQTQPLVVFPDIVGQAIVGTHAVVGELYSHIPGALLLRNGINISEWTAKAWVFPADAIGITKDTNGTNPTSSIGLEIVIGGKPYRIADTDLVIKLVTPRELVIAYGATPTQAAAAPVWAIGGVQELEPWPRGLPIGFGLGVNFLRNVYTAFKFNPESVGFGYLTPEAGGPVVVGTTGIRTVIATATDSAAPSASTGHAGSGAVRRSSGVCFTLFAVVLAVVWAS</sequence>
<evidence type="ECO:0000256" key="2">
    <source>
        <dbReference type="SAM" id="SignalP"/>
    </source>
</evidence>
<dbReference type="CDD" id="cd05471">
    <property type="entry name" value="pepsin_like"/>
    <property type="match status" value="1"/>
</dbReference>
<dbReference type="InterPro" id="IPR001461">
    <property type="entry name" value="Aspartic_peptidase_A1"/>
</dbReference>
<dbReference type="Proteomes" id="UP001565368">
    <property type="component" value="Unassembled WGS sequence"/>
</dbReference>
<dbReference type="PANTHER" id="PTHR47966:SF6">
    <property type="entry name" value="PEPTIDASE A1 DOMAIN-CONTAINING PROTEIN"/>
    <property type="match status" value="1"/>
</dbReference>
<accession>A0ABR3Q3Z9</accession>
<evidence type="ECO:0000313" key="5">
    <source>
        <dbReference type="Proteomes" id="UP001565368"/>
    </source>
</evidence>
<dbReference type="InterPro" id="IPR034164">
    <property type="entry name" value="Pepsin-like_dom"/>
</dbReference>
<protein>
    <recommendedName>
        <fullName evidence="3">Peptidase A1 domain-containing protein</fullName>
    </recommendedName>
</protein>
<feature type="signal peptide" evidence="2">
    <location>
        <begin position="1"/>
        <end position="16"/>
    </location>
</feature>
<dbReference type="InterPro" id="IPR021109">
    <property type="entry name" value="Peptidase_aspartic_dom_sf"/>
</dbReference>
<feature type="chain" id="PRO_5046972265" description="Peptidase A1 domain-containing protein" evidence="2">
    <location>
        <begin position="17"/>
        <end position="484"/>
    </location>
</feature>
<evidence type="ECO:0000313" key="4">
    <source>
        <dbReference type="EMBL" id="KAL1409451.1"/>
    </source>
</evidence>
<name>A0ABR3Q3Z9_9TREE</name>
<keyword evidence="5" id="KW-1185">Reference proteome</keyword>
<dbReference type="GeneID" id="95984477"/>
<evidence type="ECO:0000256" key="1">
    <source>
        <dbReference type="ARBA" id="ARBA00007447"/>
    </source>
</evidence>
<comment type="similarity">
    <text evidence="1">Belongs to the peptidase A1 family.</text>
</comment>
<comment type="caution">
    <text evidence="4">The sequence shown here is derived from an EMBL/GenBank/DDBJ whole genome shotgun (WGS) entry which is preliminary data.</text>
</comment>
<reference evidence="4 5" key="1">
    <citation type="submission" date="2023-08" db="EMBL/GenBank/DDBJ databases">
        <title>Annotated Genome Sequence of Vanrija albida AlHP1.</title>
        <authorList>
            <person name="Herzog R."/>
        </authorList>
    </citation>
    <scope>NUCLEOTIDE SEQUENCE [LARGE SCALE GENOMIC DNA]</scope>
    <source>
        <strain evidence="4 5">AlHP1</strain>
    </source>
</reference>
<dbReference type="SUPFAM" id="SSF50630">
    <property type="entry name" value="Acid proteases"/>
    <property type="match status" value="1"/>
</dbReference>